<comment type="caution">
    <text evidence="5">The sequence shown here is derived from an EMBL/GenBank/DDBJ whole genome shotgun (WGS) entry which is preliminary data.</text>
</comment>
<keyword evidence="2" id="KW-1133">Transmembrane helix</keyword>
<proteinExistence type="inferred from homology"/>
<comment type="similarity">
    <text evidence="1">Belongs to the LytR/CpsA/Psr (LCP) family.</text>
</comment>
<keyword evidence="6" id="KW-1185">Reference proteome</keyword>
<accession>A0A2H6LII9</accession>
<dbReference type="NCBIfam" id="TIGR00350">
    <property type="entry name" value="lytR_cpsA_psr"/>
    <property type="match status" value="1"/>
</dbReference>
<dbReference type="InterPro" id="IPR050922">
    <property type="entry name" value="LytR/CpsA/Psr_CW_biosynth"/>
</dbReference>
<evidence type="ECO:0000313" key="5">
    <source>
        <dbReference type="EMBL" id="GBE93044.1"/>
    </source>
</evidence>
<feature type="domain" description="LytR/CpsA/Psr regulator C-terminal" evidence="4">
    <location>
        <begin position="422"/>
        <end position="508"/>
    </location>
</feature>
<dbReference type="Proteomes" id="UP000236527">
    <property type="component" value="Unassembled WGS sequence"/>
</dbReference>
<dbReference type="AlphaFoldDB" id="A0A2H6LII9"/>
<dbReference type="InterPro" id="IPR027381">
    <property type="entry name" value="LytR/CpsA/Psr_C"/>
</dbReference>
<dbReference type="Pfam" id="PF13399">
    <property type="entry name" value="LytR_C"/>
    <property type="match status" value="1"/>
</dbReference>
<dbReference type="PANTHER" id="PTHR33392">
    <property type="entry name" value="POLYISOPRENYL-TEICHOIC ACID--PEPTIDOGLYCAN TEICHOIC ACID TRANSFERASE TAGU"/>
    <property type="match status" value="1"/>
</dbReference>
<evidence type="ECO:0000259" key="3">
    <source>
        <dbReference type="Pfam" id="PF03816"/>
    </source>
</evidence>
<dbReference type="InterPro" id="IPR004474">
    <property type="entry name" value="LytR_CpsA_psr"/>
</dbReference>
<feature type="domain" description="Cell envelope-related transcriptional attenuator" evidence="3">
    <location>
        <begin position="180"/>
        <end position="328"/>
    </location>
</feature>
<evidence type="ECO:0000313" key="6">
    <source>
        <dbReference type="Proteomes" id="UP000236527"/>
    </source>
</evidence>
<evidence type="ECO:0000259" key="4">
    <source>
        <dbReference type="Pfam" id="PF13399"/>
    </source>
</evidence>
<sequence>MSGEKIVIREVQLSENQVKSQQIPNLDLESKPGQIQRVETQGALQTVADSDSDTTSQAASASTTRSVVESVSAIPNELYDRLGLSMPRWLLWILTVVMGVILSGLLVSTLALWTPLWSNLDKSDEELGFAGKEEQKVPLPGELWSKISQYQLSRPMNILIMGIEPVNGAVDGSPESFAGKSDTMLLVRLNPSDKSIRVLSVPRDTMIAIPEKGLTKLSDANPQGGPVLAARVVSRTLNNAPIDRYIRISTSGLRQLVDQLGGIEVFVPKAMEYHDSTSQLNINLVSGWQTLNGEQAEQFARFREDGLGDLPRVQRQQALMAALIQRLNSPTVVPKLPQLTRIMRKYFDTNLKIEEMMALVNFSVNVDRDNFQMTTVPGTFSRFSKDPNSYWLNMTGQQNLLNNYVGVDVPGLKPDTRPVSNLKIAIQNASNQPQVTEKVIAYLKEKGFKNIYTVSDWPDSQRQTQIIVQRGSRQPGIDLQKVLGLGQIEVSTSGDLESDITIRIGKDWK</sequence>
<feature type="transmembrane region" description="Helical" evidence="2">
    <location>
        <begin position="89"/>
        <end position="113"/>
    </location>
</feature>
<dbReference type="Gene3D" id="3.40.630.190">
    <property type="entry name" value="LCP protein"/>
    <property type="match status" value="1"/>
</dbReference>
<dbReference type="EMBL" id="BDGE01000044">
    <property type="protein sequence ID" value="GBE93044.1"/>
    <property type="molecule type" value="Genomic_DNA"/>
</dbReference>
<keyword evidence="2" id="KW-0812">Transmembrane</keyword>
<gene>
    <name evidence="5" type="ORF">NCWK1_2804</name>
</gene>
<evidence type="ECO:0000256" key="1">
    <source>
        <dbReference type="ARBA" id="ARBA00006068"/>
    </source>
</evidence>
<name>A0A2H6LII9_9NOSO</name>
<keyword evidence="2" id="KW-0472">Membrane</keyword>
<organism evidence="5 6">
    <name type="scientific">Nostoc cycadae WK-1</name>
    <dbReference type="NCBI Taxonomy" id="1861711"/>
    <lineage>
        <taxon>Bacteria</taxon>
        <taxon>Bacillati</taxon>
        <taxon>Cyanobacteriota</taxon>
        <taxon>Cyanophyceae</taxon>
        <taxon>Nostocales</taxon>
        <taxon>Nostocaceae</taxon>
        <taxon>Nostoc</taxon>
    </lineage>
</organism>
<dbReference type="Pfam" id="PF03816">
    <property type="entry name" value="LytR_cpsA_psr"/>
    <property type="match status" value="1"/>
</dbReference>
<evidence type="ECO:0000256" key="2">
    <source>
        <dbReference type="SAM" id="Phobius"/>
    </source>
</evidence>
<protein>
    <submittedName>
        <fullName evidence="5">Transcriptional attenuator, LytR family</fullName>
    </submittedName>
</protein>
<dbReference type="PANTHER" id="PTHR33392:SF6">
    <property type="entry name" value="POLYISOPRENYL-TEICHOIC ACID--PEPTIDOGLYCAN TEICHOIC ACID TRANSFERASE TAGU"/>
    <property type="match status" value="1"/>
</dbReference>
<reference evidence="6" key="1">
    <citation type="journal article" date="2018" name="Genome Announc.">
        <title>Draft Genome Sequence of the Nitrogen-Fixing and Hormogonia-Inducing Cyanobacterium Nostoc cycadae Strain WK-1, Isolated from the Coralloid Roots of Cycas revoluta.</title>
        <authorList>
            <person name="Kanesaki Y."/>
            <person name="Hirose M."/>
            <person name="Hirose Y."/>
            <person name="Fujisawa T."/>
            <person name="Nakamura Y."/>
            <person name="Watanabe S."/>
            <person name="Matsunaga S."/>
            <person name="Uchida H."/>
            <person name="Murakami A."/>
        </authorList>
    </citation>
    <scope>NUCLEOTIDE SEQUENCE [LARGE SCALE GENOMIC DNA]</scope>
    <source>
        <strain evidence="6">WK-1</strain>
    </source>
</reference>